<keyword evidence="4" id="KW-1185">Reference proteome</keyword>
<dbReference type="AlphaFoldDB" id="A0A5B0RBK5"/>
<dbReference type="Proteomes" id="UP000324748">
    <property type="component" value="Unassembled WGS sequence"/>
</dbReference>
<dbReference type="OrthoDB" id="2503785at2759"/>
<feature type="compositionally biased region" description="Polar residues" evidence="1">
    <location>
        <begin position="71"/>
        <end position="82"/>
    </location>
</feature>
<reference evidence="4 5" key="1">
    <citation type="submission" date="2019-05" db="EMBL/GenBank/DDBJ databases">
        <title>Emergence of the Ug99 lineage of the wheat stem rust pathogen through somatic hybridization.</title>
        <authorList>
            <person name="Li F."/>
            <person name="Upadhyaya N.M."/>
            <person name="Sperschneider J."/>
            <person name="Matny O."/>
            <person name="Nguyen-Phuc H."/>
            <person name="Mago R."/>
            <person name="Raley C."/>
            <person name="Miller M.E."/>
            <person name="Silverstein K.A.T."/>
            <person name="Henningsen E."/>
            <person name="Hirsch C.D."/>
            <person name="Visser B."/>
            <person name="Pretorius Z.A."/>
            <person name="Steffenson B.J."/>
            <person name="Schwessinger B."/>
            <person name="Dodds P.N."/>
            <person name="Figueroa M."/>
        </authorList>
    </citation>
    <scope>NUCLEOTIDE SEQUENCE [LARGE SCALE GENOMIC DNA]</scope>
    <source>
        <strain evidence="2">21-0</strain>
        <strain evidence="3 5">Ug99</strain>
    </source>
</reference>
<evidence type="ECO:0000313" key="2">
    <source>
        <dbReference type="EMBL" id="KAA1077998.1"/>
    </source>
</evidence>
<gene>
    <name evidence="2" type="ORF">PGT21_026405</name>
    <name evidence="3" type="ORF">PGTUg99_005490</name>
</gene>
<evidence type="ECO:0000256" key="1">
    <source>
        <dbReference type="SAM" id="MobiDB-lite"/>
    </source>
</evidence>
<organism evidence="3 5">
    <name type="scientific">Puccinia graminis f. sp. tritici</name>
    <dbReference type="NCBI Taxonomy" id="56615"/>
    <lineage>
        <taxon>Eukaryota</taxon>
        <taxon>Fungi</taxon>
        <taxon>Dikarya</taxon>
        <taxon>Basidiomycota</taxon>
        <taxon>Pucciniomycotina</taxon>
        <taxon>Pucciniomycetes</taxon>
        <taxon>Pucciniales</taxon>
        <taxon>Pucciniaceae</taxon>
        <taxon>Puccinia</taxon>
    </lineage>
</organism>
<protein>
    <submittedName>
        <fullName evidence="3">Uncharacterized protein</fullName>
    </submittedName>
</protein>
<feature type="compositionally biased region" description="Polar residues" evidence="1">
    <location>
        <begin position="31"/>
        <end position="47"/>
    </location>
</feature>
<accession>A0A5B0RBK5</accession>
<proteinExistence type="predicted"/>
<dbReference type="Proteomes" id="UP000325313">
    <property type="component" value="Unassembled WGS sequence"/>
</dbReference>
<name>A0A5B0RBK5_PUCGR</name>
<feature type="region of interest" description="Disordered" evidence="1">
    <location>
        <begin position="22"/>
        <end position="87"/>
    </location>
</feature>
<dbReference type="EMBL" id="VSWC01000144">
    <property type="protein sequence ID" value="KAA1077998.1"/>
    <property type="molecule type" value="Genomic_DNA"/>
</dbReference>
<evidence type="ECO:0000313" key="3">
    <source>
        <dbReference type="EMBL" id="KAA1122762.1"/>
    </source>
</evidence>
<dbReference type="EMBL" id="VDEP01000217">
    <property type="protein sequence ID" value="KAA1122762.1"/>
    <property type="molecule type" value="Genomic_DNA"/>
</dbReference>
<evidence type="ECO:0000313" key="4">
    <source>
        <dbReference type="Proteomes" id="UP000324748"/>
    </source>
</evidence>
<sequence>MLRASTLDGRSLTEVINTACNGSLDERPKRSLNSPASINETYHSSNPHSRRMLFDDPLAASLGHSDPNHPRLSSTGTGSRANYFSDPHYTYGGLVDLK</sequence>
<evidence type="ECO:0000313" key="5">
    <source>
        <dbReference type="Proteomes" id="UP000325313"/>
    </source>
</evidence>
<comment type="caution">
    <text evidence="3">The sequence shown here is derived from an EMBL/GenBank/DDBJ whole genome shotgun (WGS) entry which is preliminary data.</text>
</comment>